<name>A0AAQ4DMC5_AMBAM</name>
<evidence type="ECO:0000313" key="1">
    <source>
        <dbReference type="EMBL" id="KAK8763615.1"/>
    </source>
</evidence>
<reference evidence="1 2" key="1">
    <citation type="journal article" date="2023" name="Arcadia Sci">
        <title>De novo assembly of a long-read Amblyomma americanum tick genome.</title>
        <authorList>
            <person name="Chou S."/>
            <person name="Poskanzer K.E."/>
            <person name="Rollins M."/>
            <person name="Thuy-Boun P.S."/>
        </authorList>
    </citation>
    <scope>NUCLEOTIDE SEQUENCE [LARGE SCALE GENOMIC DNA]</scope>
    <source>
        <strain evidence="1">F_SG_1</strain>
        <tissue evidence="1">Salivary glands</tissue>
    </source>
</reference>
<dbReference type="AlphaFoldDB" id="A0AAQ4DMC5"/>
<accession>A0AAQ4DMC5</accession>
<dbReference type="EMBL" id="JARKHS020029161">
    <property type="protein sequence ID" value="KAK8763615.1"/>
    <property type="molecule type" value="Genomic_DNA"/>
</dbReference>
<dbReference type="Proteomes" id="UP001321473">
    <property type="component" value="Unassembled WGS sequence"/>
</dbReference>
<protein>
    <submittedName>
        <fullName evidence="1">Uncharacterized protein</fullName>
    </submittedName>
</protein>
<gene>
    <name evidence="1" type="ORF">V5799_033775</name>
</gene>
<sequence>MTTRKFSEYFCGPVLQVVHHVASWVPSEEAVPSPAVPGSQPQHRTLGLGSMFPWEAKDGLNHLAHLPLPAP</sequence>
<keyword evidence="2" id="KW-1185">Reference proteome</keyword>
<evidence type="ECO:0000313" key="2">
    <source>
        <dbReference type="Proteomes" id="UP001321473"/>
    </source>
</evidence>
<organism evidence="1 2">
    <name type="scientific">Amblyomma americanum</name>
    <name type="common">Lone star tick</name>
    <dbReference type="NCBI Taxonomy" id="6943"/>
    <lineage>
        <taxon>Eukaryota</taxon>
        <taxon>Metazoa</taxon>
        <taxon>Ecdysozoa</taxon>
        <taxon>Arthropoda</taxon>
        <taxon>Chelicerata</taxon>
        <taxon>Arachnida</taxon>
        <taxon>Acari</taxon>
        <taxon>Parasitiformes</taxon>
        <taxon>Ixodida</taxon>
        <taxon>Ixodoidea</taxon>
        <taxon>Ixodidae</taxon>
        <taxon>Amblyomminae</taxon>
        <taxon>Amblyomma</taxon>
    </lineage>
</organism>
<comment type="caution">
    <text evidence="1">The sequence shown here is derived from an EMBL/GenBank/DDBJ whole genome shotgun (WGS) entry which is preliminary data.</text>
</comment>
<proteinExistence type="predicted"/>